<keyword evidence="20" id="KW-1185">Reference proteome</keyword>
<dbReference type="InterPro" id="IPR004299">
    <property type="entry name" value="MBOAT_fam"/>
</dbReference>
<evidence type="ECO:0000256" key="1">
    <source>
        <dbReference type="ARBA" id="ARBA00004141"/>
    </source>
</evidence>
<feature type="transmembrane region" description="Helical" evidence="18">
    <location>
        <begin position="199"/>
        <end position="220"/>
    </location>
</feature>
<evidence type="ECO:0000256" key="8">
    <source>
        <dbReference type="ARBA" id="ARBA00022989"/>
    </source>
</evidence>
<dbReference type="GO" id="GO:0047184">
    <property type="term" value="F:1-acylglycerophosphocholine O-acyltransferase activity"/>
    <property type="evidence" value="ECO:0007669"/>
    <property type="project" value="UniProtKB-EC"/>
</dbReference>
<keyword evidence="6 18" id="KW-0812">Transmembrane</keyword>
<proteinExistence type="predicted"/>
<sequence>MPFLTWPLAWLTGVPEPTLRLLFTVLFGYPIARAYKHLYGQTQGPVSASAVSERNMFILLSGLALALFFNGAQIYHSLLTIIASYTMLYLVDKQKLPRQYGVAGVWVLNAVYLLGGYLFSSTDDYDITWTMPQCILCLRLMGFSLDFLDGKTSVVTVAGPDQGEKLAIRPTDIKKAPSDLPLSFANDTPLQELPEFLQVLAYCYFPSAFLVGPQFSFSLYRRWLGTSKEHMSPQDQEEWDKAQMRYVFRCLGLAFVYLLLQQTVGASYSTSYLLTDEYAALPLSTRIFTFVIAGKFVFSKYLGVWLLTEGACAYFGISYEGNDEEGNGMFKGLANTLPLQYETATSIDQVIGSFNINTNLWTKYYVFKRLRFLGNKQLSQFGALAFLALWHGFHANYFTTFLMEFLYVECERVLRQRLFKPVVQPYIKQNAVALVAWKAVAWLTCSLTIWYSVVQFDLLKLSKLWTAYKSVYFLGHLPVVILLGADKFLPKAAPIAKKTN</sequence>
<keyword evidence="5 19" id="KW-0808">Transferase</keyword>
<keyword evidence="8 18" id="KW-1133">Transmembrane helix</keyword>
<dbReference type="InterPro" id="IPR049941">
    <property type="entry name" value="LPLAT_7/PORCN-like"/>
</dbReference>
<accession>A0A1X2HSP1</accession>
<dbReference type="EC" id="2.3.1.23" evidence="15"/>
<evidence type="ECO:0000256" key="14">
    <source>
        <dbReference type="ARBA" id="ARBA00025707"/>
    </source>
</evidence>
<organism evidence="19 20">
    <name type="scientific">Syncephalastrum racemosum</name>
    <name type="common">Filamentous fungus</name>
    <dbReference type="NCBI Taxonomy" id="13706"/>
    <lineage>
        <taxon>Eukaryota</taxon>
        <taxon>Fungi</taxon>
        <taxon>Fungi incertae sedis</taxon>
        <taxon>Mucoromycota</taxon>
        <taxon>Mucoromycotina</taxon>
        <taxon>Mucoromycetes</taxon>
        <taxon>Mucorales</taxon>
        <taxon>Syncephalastraceae</taxon>
        <taxon>Syncephalastrum</taxon>
    </lineage>
</organism>
<evidence type="ECO:0000256" key="7">
    <source>
        <dbReference type="ARBA" id="ARBA00022824"/>
    </source>
</evidence>
<dbReference type="AlphaFoldDB" id="A0A1X2HSP1"/>
<dbReference type="GO" id="GO:0005783">
    <property type="term" value="C:endoplasmic reticulum"/>
    <property type="evidence" value="ECO:0007669"/>
    <property type="project" value="UniProtKB-SubCell"/>
</dbReference>
<dbReference type="GO" id="GO:0006656">
    <property type="term" value="P:phosphatidylcholine biosynthetic process"/>
    <property type="evidence" value="ECO:0007669"/>
    <property type="project" value="TreeGrafter"/>
</dbReference>
<feature type="transmembrane region" description="Helical" evidence="18">
    <location>
        <begin position="278"/>
        <end position="298"/>
    </location>
</feature>
<evidence type="ECO:0000256" key="10">
    <source>
        <dbReference type="ARBA" id="ARBA00023136"/>
    </source>
</evidence>
<protein>
    <recommendedName>
        <fullName evidence="17">Lysophospholipid acyltransferase 5</fullName>
        <ecNumber evidence="15">2.3.1.23</ecNumber>
        <ecNumber evidence="16">2.3.1.n6</ecNumber>
    </recommendedName>
</protein>
<keyword evidence="7" id="KW-0256">Endoplasmic reticulum</keyword>
<evidence type="ECO:0000256" key="5">
    <source>
        <dbReference type="ARBA" id="ARBA00022679"/>
    </source>
</evidence>
<keyword evidence="11" id="KW-0594">Phospholipid biosynthesis</keyword>
<evidence type="ECO:0000256" key="15">
    <source>
        <dbReference type="ARBA" id="ARBA00026120"/>
    </source>
</evidence>
<keyword evidence="10 18" id="KW-0472">Membrane</keyword>
<comment type="subcellular location">
    <subcellularLocation>
        <location evidence="2">Endoplasmic reticulum</location>
    </subcellularLocation>
    <subcellularLocation>
        <location evidence="1">Membrane</location>
        <topology evidence="1">Multi-pass membrane protein</topology>
    </subcellularLocation>
</comment>
<evidence type="ECO:0000256" key="12">
    <source>
        <dbReference type="ARBA" id="ARBA00023264"/>
    </source>
</evidence>
<evidence type="ECO:0000256" key="11">
    <source>
        <dbReference type="ARBA" id="ARBA00023209"/>
    </source>
</evidence>
<name>A0A1X2HSP1_SYNRA</name>
<feature type="transmembrane region" description="Helical" evidence="18">
    <location>
        <begin position="471"/>
        <end position="489"/>
    </location>
</feature>
<feature type="transmembrane region" description="Helical" evidence="18">
    <location>
        <begin position="246"/>
        <end position="266"/>
    </location>
</feature>
<gene>
    <name evidence="19" type="ORF">BCR43DRAFT_554986</name>
</gene>
<keyword evidence="12" id="KW-1208">Phospholipid metabolism</keyword>
<evidence type="ECO:0000256" key="3">
    <source>
        <dbReference type="ARBA" id="ARBA00005189"/>
    </source>
</evidence>
<dbReference type="PANTHER" id="PTHR13906">
    <property type="entry name" value="PORCUPINE"/>
    <property type="match status" value="1"/>
</dbReference>
<keyword evidence="13 19" id="KW-0012">Acyltransferase</keyword>
<dbReference type="GO" id="GO:0071617">
    <property type="term" value="F:lysophospholipid acyltransferase activity"/>
    <property type="evidence" value="ECO:0007669"/>
    <property type="project" value="TreeGrafter"/>
</dbReference>
<dbReference type="Pfam" id="PF03062">
    <property type="entry name" value="MBOAT"/>
    <property type="match status" value="1"/>
</dbReference>
<dbReference type="Proteomes" id="UP000242180">
    <property type="component" value="Unassembled WGS sequence"/>
</dbReference>
<dbReference type="EMBL" id="MCGN01000001">
    <property type="protein sequence ID" value="ORZ02597.1"/>
    <property type="molecule type" value="Genomic_DNA"/>
</dbReference>
<feature type="transmembrane region" description="Helical" evidence="18">
    <location>
        <begin position="431"/>
        <end position="451"/>
    </location>
</feature>
<evidence type="ECO:0000313" key="20">
    <source>
        <dbReference type="Proteomes" id="UP000242180"/>
    </source>
</evidence>
<dbReference type="GO" id="GO:0030258">
    <property type="term" value="P:lipid modification"/>
    <property type="evidence" value="ECO:0007669"/>
    <property type="project" value="TreeGrafter"/>
</dbReference>
<evidence type="ECO:0000256" key="17">
    <source>
        <dbReference type="ARBA" id="ARBA00039721"/>
    </source>
</evidence>
<evidence type="ECO:0000256" key="16">
    <source>
        <dbReference type="ARBA" id="ARBA00038923"/>
    </source>
</evidence>
<keyword evidence="9" id="KW-0443">Lipid metabolism</keyword>
<dbReference type="OrthoDB" id="286734at2759"/>
<evidence type="ECO:0000256" key="2">
    <source>
        <dbReference type="ARBA" id="ARBA00004240"/>
    </source>
</evidence>
<evidence type="ECO:0000256" key="18">
    <source>
        <dbReference type="SAM" id="Phobius"/>
    </source>
</evidence>
<keyword evidence="4" id="KW-0444">Lipid biosynthesis</keyword>
<feature type="transmembrane region" description="Helical" evidence="18">
    <location>
        <begin position="57"/>
        <end position="88"/>
    </location>
</feature>
<comment type="pathway">
    <text evidence="14">Phospholipid metabolism.</text>
</comment>
<dbReference type="PANTHER" id="PTHR13906:SF14">
    <property type="entry name" value="LYSOPHOSPHOLIPID ACYLTRANSFERASE 5"/>
    <property type="match status" value="1"/>
</dbReference>
<feature type="transmembrane region" description="Helical" evidence="18">
    <location>
        <begin position="100"/>
        <end position="119"/>
    </location>
</feature>
<evidence type="ECO:0000256" key="6">
    <source>
        <dbReference type="ARBA" id="ARBA00022692"/>
    </source>
</evidence>
<reference evidence="19 20" key="1">
    <citation type="submission" date="2016-07" db="EMBL/GenBank/DDBJ databases">
        <title>Pervasive Adenine N6-methylation of Active Genes in Fungi.</title>
        <authorList>
            <consortium name="DOE Joint Genome Institute"/>
            <person name="Mondo S.J."/>
            <person name="Dannebaum R.O."/>
            <person name="Kuo R.C."/>
            <person name="Labutti K."/>
            <person name="Haridas S."/>
            <person name="Kuo A."/>
            <person name="Salamov A."/>
            <person name="Ahrendt S.R."/>
            <person name="Lipzen A."/>
            <person name="Sullivan W."/>
            <person name="Andreopoulos W.B."/>
            <person name="Clum A."/>
            <person name="Lindquist E."/>
            <person name="Daum C."/>
            <person name="Ramamoorthy G.K."/>
            <person name="Gryganskyi A."/>
            <person name="Culley D."/>
            <person name="Magnuson J.K."/>
            <person name="James T.Y."/>
            <person name="O'Malley M.A."/>
            <person name="Stajich J.E."/>
            <person name="Spatafora J.W."/>
            <person name="Visel A."/>
            <person name="Grigoriev I.V."/>
        </authorList>
    </citation>
    <scope>NUCLEOTIDE SEQUENCE [LARGE SCALE GENOMIC DNA]</scope>
    <source>
        <strain evidence="19 20">NRRL 2496</strain>
    </source>
</reference>
<evidence type="ECO:0000256" key="4">
    <source>
        <dbReference type="ARBA" id="ARBA00022516"/>
    </source>
</evidence>
<dbReference type="OMA" id="NAWVSRY"/>
<evidence type="ECO:0000256" key="13">
    <source>
        <dbReference type="ARBA" id="ARBA00023315"/>
    </source>
</evidence>
<dbReference type="InParanoid" id="A0A1X2HSP1"/>
<dbReference type="GO" id="GO:0016020">
    <property type="term" value="C:membrane"/>
    <property type="evidence" value="ECO:0007669"/>
    <property type="project" value="UniProtKB-SubCell"/>
</dbReference>
<comment type="caution">
    <text evidence="19">The sequence shown here is derived from an EMBL/GenBank/DDBJ whole genome shotgun (WGS) entry which is preliminary data.</text>
</comment>
<comment type="pathway">
    <text evidence="3">Lipid metabolism.</text>
</comment>
<dbReference type="EC" id="2.3.1.n6" evidence="16"/>
<dbReference type="STRING" id="13706.A0A1X2HSP1"/>
<evidence type="ECO:0000256" key="9">
    <source>
        <dbReference type="ARBA" id="ARBA00023098"/>
    </source>
</evidence>
<evidence type="ECO:0000313" key="19">
    <source>
        <dbReference type="EMBL" id="ORZ02597.1"/>
    </source>
</evidence>